<name>A0A8T0EFU9_ARGBR</name>
<accession>A0A8T0EFU9</accession>
<reference evidence="1" key="2">
    <citation type="submission" date="2020-06" db="EMBL/GenBank/DDBJ databases">
        <authorList>
            <person name="Sheffer M."/>
        </authorList>
    </citation>
    <scope>NUCLEOTIDE SEQUENCE</scope>
</reference>
<evidence type="ECO:0000313" key="1">
    <source>
        <dbReference type="EMBL" id="KAF8770584.1"/>
    </source>
</evidence>
<comment type="caution">
    <text evidence="1">The sequence shown here is derived from an EMBL/GenBank/DDBJ whole genome shotgun (WGS) entry which is preliminary data.</text>
</comment>
<protein>
    <submittedName>
        <fullName evidence="1">Uncharacterized protein</fullName>
    </submittedName>
</protein>
<gene>
    <name evidence="1" type="ORF">HNY73_018093</name>
</gene>
<dbReference type="AlphaFoldDB" id="A0A8T0EFU9"/>
<proteinExistence type="predicted"/>
<organism evidence="1 2">
    <name type="scientific">Argiope bruennichi</name>
    <name type="common">Wasp spider</name>
    <name type="synonym">Aranea bruennichi</name>
    <dbReference type="NCBI Taxonomy" id="94029"/>
    <lineage>
        <taxon>Eukaryota</taxon>
        <taxon>Metazoa</taxon>
        <taxon>Ecdysozoa</taxon>
        <taxon>Arthropoda</taxon>
        <taxon>Chelicerata</taxon>
        <taxon>Arachnida</taxon>
        <taxon>Araneae</taxon>
        <taxon>Araneomorphae</taxon>
        <taxon>Entelegynae</taxon>
        <taxon>Araneoidea</taxon>
        <taxon>Araneidae</taxon>
        <taxon>Argiope</taxon>
    </lineage>
</organism>
<evidence type="ECO:0000313" key="2">
    <source>
        <dbReference type="Proteomes" id="UP000807504"/>
    </source>
</evidence>
<sequence>MKRETVQLLTEKIYWHAFAHECGSVAERSKALVLGTSLYEAWVRIPPLPVNDMFLLRMDNVSLSKHSSAN</sequence>
<reference evidence="1" key="1">
    <citation type="journal article" date="2020" name="bioRxiv">
        <title>Chromosome-level reference genome of the European wasp spider Argiope bruennichi: a resource for studies on range expansion and evolutionary adaptation.</title>
        <authorList>
            <person name="Sheffer M.M."/>
            <person name="Hoppe A."/>
            <person name="Krehenwinkel H."/>
            <person name="Uhl G."/>
            <person name="Kuss A.W."/>
            <person name="Jensen L."/>
            <person name="Jensen C."/>
            <person name="Gillespie R.G."/>
            <person name="Hoff K.J."/>
            <person name="Prost S."/>
        </authorList>
    </citation>
    <scope>NUCLEOTIDE SEQUENCE</scope>
</reference>
<dbReference type="EMBL" id="JABXBU010002228">
    <property type="protein sequence ID" value="KAF8770584.1"/>
    <property type="molecule type" value="Genomic_DNA"/>
</dbReference>
<dbReference type="Proteomes" id="UP000807504">
    <property type="component" value="Unassembled WGS sequence"/>
</dbReference>
<keyword evidence="2" id="KW-1185">Reference proteome</keyword>